<evidence type="ECO:0000256" key="1">
    <source>
        <dbReference type="ARBA" id="ARBA00022857"/>
    </source>
</evidence>
<keyword evidence="1" id="KW-0521">NADP</keyword>
<feature type="domain" description="NmrA-like" evidence="3">
    <location>
        <begin position="3"/>
        <end position="155"/>
    </location>
</feature>
<reference evidence="4" key="2">
    <citation type="journal article" date="2010" name="Nature">
        <title>Comparative genomics reveals mobile pathogenicity chromosomes in Fusarium.</title>
        <authorList>
            <person name="Ma L.J."/>
            <person name="van der Does H.C."/>
            <person name="Borkovich K.A."/>
            <person name="Coleman J.J."/>
            <person name="Daboussi M.J."/>
            <person name="Di Pietro A."/>
            <person name="Dufresne M."/>
            <person name="Freitag M."/>
            <person name="Grabherr M."/>
            <person name="Henrissat B."/>
            <person name="Houterman P.M."/>
            <person name="Kang S."/>
            <person name="Shim W.B."/>
            <person name="Woloshuk C."/>
            <person name="Xie X."/>
            <person name="Xu J.R."/>
            <person name="Antoniw J."/>
            <person name="Baker S.E."/>
            <person name="Bluhm B.H."/>
            <person name="Breakspear A."/>
            <person name="Brown D.W."/>
            <person name="Butchko R.A."/>
            <person name="Chapman S."/>
            <person name="Coulson R."/>
            <person name="Coutinho P.M."/>
            <person name="Danchin E.G."/>
            <person name="Diener A."/>
            <person name="Gale L.R."/>
            <person name="Gardiner D.M."/>
            <person name="Goff S."/>
            <person name="Hammond-Kosack K.E."/>
            <person name="Hilburn K."/>
            <person name="Hua-Van A."/>
            <person name="Jonkers W."/>
            <person name="Kazan K."/>
            <person name="Kodira C.D."/>
            <person name="Koehrsen M."/>
            <person name="Kumar L."/>
            <person name="Lee Y.H."/>
            <person name="Li L."/>
            <person name="Manners J.M."/>
            <person name="Miranda-Saavedra D."/>
            <person name="Mukherjee M."/>
            <person name="Park G."/>
            <person name="Park J."/>
            <person name="Park S.Y."/>
            <person name="Proctor R.H."/>
            <person name="Regev A."/>
            <person name="Ruiz-Roldan M.C."/>
            <person name="Sain D."/>
            <person name="Sakthikumar S."/>
            <person name="Sykes S."/>
            <person name="Schwartz D.C."/>
            <person name="Turgeon B.G."/>
            <person name="Wapinski I."/>
            <person name="Yoder O."/>
            <person name="Young S."/>
            <person name="Zeng Q."/>
            <person name="Zhou S."/>
            <person name="Galagan J."/>
            <person name="Cuomo C.A."/>
            <person name="Kistler H.C."/>
            <person name="Rep M."/>
        </authorList>
    </citation>
    <scope>NUCLEOTIDE SEQUENCE [LARGE SCALE GENOMIC DNA]</scope>
    <source>
        <strain evidence="4">4287</strain>
    </source>
</reference>
<sequence length="258" mass="28606">MVVLIAGITGNLGQRLASAAISRGLSVRGLGRNSSKLQSDISRKLESFVTSKTHYDIDALDQAGKGVDSIICAYNGDPILTVEGGSLLLLAAERAGVKVFNAATWNNDWSKIKYGDFEHYDTNIAFQHYAAWTSSINPIYIFTGYFSDLYLTKFGPGSLTVDDEGKKVSLRVAEIYRRVSGRETEVKRMGDVADLERHLANLRLKHGRTGLFAYMSEAGALIDLKGDWEFKPEELTVLDHVKKPRSFEEGLKEHLKSE</sequence>
<dbReference type="PANTHER" id="PTHR47706">
    <property type="entry name" value="NMRA-LIKE FAMILY PROTEIN"/>
    <property type="match status" value="1"/>
</dbReference>
<keyword evidence="2" id="KW-0560">Oxidoreductase</keyword>
<dbReference type="RefSeq" id="XP_018256243.1">
    <property type="nucleotide sequence ID" value="XM_018395935.1"/>
</dbReference>
<dbReference type="OrthoDB" id="419598at2759"/>
<dbReference type="EMBL" id="DS231724">
    <property type="protein sequence ID" value="KNB18198.1"/>
    <property type="molecule type" value="Genomic_DNA"/>
</dbReference>
<proteinExistence type="predicted"/>
<dbReference type="InterPro" id="IPR008030">
    <property type="entry name" value="NmrA-like"/>
</dbReference>
<dbReference type="Proteomes" id="UP000009097">
    <property type="component" value="Unassembled WGS sequence"/>
</dbReference>
<evidence type="ECO:0000256" key="2">
    <source>
        <dbReference type="ARBA" id="ARBA00023002"/>
    </source>
</evidence>
<organism evidence="4 5">
    <name type="scientific">Fusarium oxysporum f. sp. lycopersici (strain 4287 / CBS 123668 / FGSC 9935 / NRRL 34936)</name>
    <name type="common">Fusarium vascular wilt of tomato</name>
    <dbReference type="NCBI Taxonomy" id="426428"/>
    <lineage>
        <taxon>Eukaryota</taxon>
        <taxon>Fungi</taxon>
        <taxon>Dikarya</taxon>
        <taxon>Ascomycota</taxon>
        <taxon>Pezizomycotina</taxon>
        <taxon>Sordariomycetes</taxon>
        <taxon>Hypocreomycetidae</taxon>
        <taxon>Hypocreales</taxon>
        <taxon>Nectriaceae</taxon>
        <taxon>Fusarium</taxon>
        <taxon>Fusarium oxysporum species complex</taxon>
    </lineage>
</organism>
<dbReference type="InterPro" id="IPR051609">
    <property type="entry name" value="NmrA/Isoflavone_reductase-like"/>
</dbReference>
<gene>
    <name evidence="4" type="ORF">FOXG_15823</name>
</gene>
<evidence type="ECO:0000313" key="4">
    <source>
        <dbReference type="EMBL" id="KNB18198.1"/>
    </source>
</evidence>
<protein>
    <recommendedName>
        <fullName evidence="3">NmrA-like domain-containing protein</fullName>
    </recommendedName>
</protein>
<evidence type="ECO:0000313" key="5">
    <source>
        <dbReference type="Proteomes" id="UP000009097"/>
    </source>
</evidence>
<dbReference type="AlphaFoldDB" id="A0A0J9W5R5"/>
<dbReference type="KEGG" id="fox:FOXG_15823"/>
<accession>A0A0J9W5R5</accession>
<dbReference type="SUPFAM" id="SSF51735">
    <property type="entry name" value="NAD(P)-binding Rossmann-fold domains"/>
    <property type="match status" value="1"/>
</dbReference>
<dbReference type="GO" id="GO:0016491">
    <property type="term" value="F:oxidoreductase activity"/>
    <property type="evidence" value="ECO:0007669"/>
    <property type="project" value="UniProtKB-KW"/>
</dbReference>
<dbReference type="PANTHER" id="PTHR47706:SF9">
    <property type="entry name" value="NMRA-LIKE DOMAIN-CONTAINING PROTEIN-RELATED"/>
    <property type="match status" value="1"/>
</dbReference>
<dbReference type="VEuPathDB" id="FungiDB:FOXG_15823"/>
<dbReference type="GeneID" id="28956831"/>
<reference evidence="4" key="1">
    <citation type="submission" date="2007-04" db="EMBL/GenBank/DDBJ databases">
        <authorList>
            <consortium name="The Broad Institute Genome Sequencing Platform"/>
            <person name="Birren B."/>
            <person name="Lander E."/>
            <person name="Galagan J."/>
            <person name="Nusbaum C."/>
            <person name="Devon K."/>
            <person name="Ma L.-J."/>
            <person name="Jaffe D."/>
            <person name="Butler J."/>
            <person name="Alvarez P."/>
            <person name="Gnerre S."/>
            <person name="Grabherr M."/>
            <person name="Kleber M."/>
            <person name="Mauceli E."/>
            <person name="Brockman W."/>
            <person name="MacCallum I.A."/>
            <person name="Young S."/>
            <person name="LaButti K."/>
            <person name="DeCaprio D."/>
            <person name="Crawford M."/>
            <person name="Koehrsen M."/>
            <person name="Engels R."/>
            <person name="Montgomery P."/>
            <person name="Pearson M."/>
            <person name="Howarth C."/>
            <person name="Larson L."/>
            <person name="White J."/>
            <person name="O'Leary S."/>
            <person name="Kodira C."/>
            <person name="Zeng Q."/>
            <person name="Yandava C."/>
            <person name="Alvarado L."/>
            <person name="Kistler C."/>
            <person name="Shim W.-B."/>
            <person name="Kang S."/>
            <person name="Woloshuk C."/>
        </authorList>
    </citation>
    <scope>NUCLEOTIDE SEQUENCE</scope>
    <source>
        <strain evidence="4">4287</strain>
    </source>
</reference>
<name>A0A0J9W5R5_FUSO4</name>
<dbReference type="Pfam" id="PF05368">
    <property type="entry name" value="NmrA"/>
    <property type="match status" value="1"/>
</dbReference>
<dbReference type="Gene3D" id="3.40.50.720">
    <property type="entry name" value="NAD(P)-binding Rossmann-like Domain"/>
    <property type="match status" value="1"/>
</dbReference>
<evidence type="ECO:0000259" key="3">
    <source>
        <dbReference type="Pfam" id="PF05368"/>
    </source>
</evidence>
<dbReference type="InterPro" id="IPR036291">
    <property type="entry name" value="NAD(P)-bd_dom_sf"/>
</dbReference>